<keyword evidence="7" id="KW-1185">Reference proteome</keyword>
<dbReference type="PANTHER" id="PTHR10302:SF27">
    <property type="entry name" value="SINGLE-STRANDED DNA-BINDING PROTEIN"/>
    <property type="match status" value="1"/>
</dbReference>
<sequence>MNIVHLIGNLGADPEIRHTQDGHRIASLSLATNKSWKDKLTGERKEHTEWHRVTIVSDALAGVAQNYCKKGGKIAITGELRTRKWTDNNDIERYSTEIIVGQFGGRLELLDKREGGGTPPPAGGDMDDEIPF</sequence>
<keyword evidence="3" id="KW-0234">DNA repair</keyword>
<reference evidence="7" key="1">
    <citation type="submission" date="2019-06" db="EMBL/GenBank/DDBJ databases">
        <title>The complete genome of Emcibacter congregatus ZYLT.</title>
        <authorList>
            <person name="Zhao Z."/>
        </authorList>
    </citation>
    <scope>NUCLEOTIDE SEQUENCE [LARGE SCALE GENOMIC DNA]</scope>
    <source>
        <strain evidence="7">MCCC 1A06723</strain>
    </source>
</reference>
<dbReference type="Proteomes" id="UP000319148">
    <property type="component" value="Unassembled WGS sequence"/>
</dbReference>
<dbReference type="OrthoDB" id="9809878at2"/>
<dbReference type="GO" id="GO:0009295">
    <property type="term" value="C:nucleoid"/>
    <property type="evidence" value="ECO:0007669"/>
    <property type="project" value="TreeGrafter"/>
</dbReference>
<protein>
    <recommendedName>
        <fullName evidence="3 4">Single-stranded DNA-binding protein</fullName>
        <shortName evidence="3">SSB</shortName>
    </recommendedName>
</protein>
<dbReference type="PIRSF" id="PIRSF002070">
    <property type="entry name" value="SSB"/>
    <property type="match status" value="1"/>
</dbReference>
<dbReference type="NCBIfam" id="TIGR00621">
    <property type="entry name" value="ssb"/>
    <property type="match status" value="1"/>
</dbReference>
<dbReference type="Pfam" id="PF00436">
    <property type="entry name" value="SSB"/>
    <property type="match status" value="1"/>
</dbReference>
<dbReference type="EMBL" id="VFIY01000004">
    <property type="protein sequence ID" value="TPD63006.1"/>
    <property type="molecule type" value="Genomic_DNA"/>
</dbReference>
<comment type="function">
    <text evidence="3">Plays an important role in DNA replication, recombination and repair. Binds to ssDNA and to an array of partner proteins to recruit them to their sites of action during DNA metabolism.</text>
</comment>
<dbReference type="HAMAP" id="MF_00984">
    <property type="entry name" value="SSB"/>
    <property type="match status" value="1"/>
</dbReference>
<accession>A0A501PTC2</accession>
<evidence type="ECO:0000256" key="3">
    <source>
        <dbReference type="HAMAP-Rule" id="MF_00984"/>
    </source>
</evidence>
<comment type="subunit">
    <text evidence="3">Homotetramer.</text>
</comment>
<dbReference type="GO" id="GO:0006281">
    <property type="term" value="P:DNA repair"/>
    <property type="evidence" value="ECO:0007669"/>
    <property type="project" value="UniProtKB-UniRule"/>
</dbReference>
<comment type="caution">
    <text evidence="6">The sequence shown here is derived from an EMBL/GenBank/DDBJ whole genome shotgun (WGS) entry which is preliminary data.</text>
</comment>
<dbReference type="GO" id="GO:0003697">
    <property type="term" value="F:single-stranded DNA binding"/>
    <property type="evidence" value="ECO:0007669"/>
    <property type="project" value="UniProtKB-UniRule"/>
</dbReference>
<dbReference type="PANTHER" id="PTHR10302">
    <property type="entry name" value="SINGLE-STRANDED DNA-BINDING PROTEIN"/>
    <property type="match status" value="1"/>
</dbReference>
<evidence type="ECO:0000313" key="7">
    <source>
        <dbReference type="Proteomes" id="UP000319148"/>
    </source>
</evidence>
<dbReference type="InterPro" id="IPR011344">
    <property type="entry name" value="ssDNA-bd"/>
</dbReference>
<dbReference type="PROSITE" id="PS50935">
    <property type="entry name" value="SSB"/>
    <property type="match status" value="1"/>
</dbReference>
<dbReference type="RefSeq" id="WP_139938256.1">
    <property type="nucleotide sequence ID" value="NZ_JBHSYP010000022.1"/>
</dbReference>
<dbReference type="GO" id="GO:0006310">
    <property type="term" value="P:DNA recombination"/>
    <property type="evidence" value="ECO:0007669"/>
    <property type="project" value="UniProtKB-UniRule"/>
</dbReference>
<gene>
    <name evidence="6" type="primary">ssb</name>
    <name evidence="6" type="ORF">FIV46_02700</name>
</gene>
<dbReference type="CDD" id="cd04496">
    <property type="entry name" value="SSB_OBF"/>
    <property type="match status" value="1"/>
</dbReference>
<feature type="region of interest" description="Disordered" evidence="5">
    <location>
        <begin position="111"/>
        <end position="132"/>
    </location>
</feature>
<organism evidence="6 7">
    <name type="scientific">Emcibacter nanhaiensis</name>
    <dbReference type="NCBI Taxonomy" id="1505037"/>
    <lineage>
        <taxon>Bacteria</taxon>
        <taxon>Pseudomonadati</taxon>
        <taxon>Pseudomonadota</taxon>
        <taxon>Alphaproteobacteria</taxon>
        <taxon>Emcibacterales</taxon>
        <taxon>Emcibacteraceae</taxon>
        <taxon>Emcibacter</taxon>
    </lineage>
</organism>
<dbReference type="AlphaFoldDB" id="A0A501PTC2"/>
<keyword evidence="1 3" id="KW-0238">DNA-binding</keyword>
<dbReference type="SUPFAM" id="SSF50249">
    <property type="entry name" value="Nucleic acid-binding proteins"/>
    <property type="match status" value="1"/>
</dbReference>
<proteinExistence type="inferred from homology"/>
<keyword evidence="3" id="KW-0235">DNA replication</keyword>
<comment type="caution">
    <text evidence="3">Lacks conserved residue(s) required for the propagation of feature annotation.</text>
</comment>
<dbReference type="Gene3D" id="2.40.50.140">
    <property type="entry name" value="Nucleic acid-binding proteins"/>
    <property type="match status" value="1"/>
</dbReference>
<evidence type="ECO:0000256" key="2">
    <source>
        <dbReference type="ARBA" id="ARBA00023172"/>
    </source>
</evidence>
<evidence type="ECO:0000256" key="5">
    <source>
        <dbReference type="SAM" id="MobiDB-lite"/>
    </source>
</evidence>
<evidence type="ECO:0000313" key="6">
    <source>
        <dbReference type="EMBL" id="TPD63006.1"/>
    </source>
</evidence>
<name>A0A501PTC2_9PROT</name>
<dbReference type="InterPro" id="IPR012340">
    <property type="entry name" value="NA-bd_OB-fold"/>
</dbReference>
<evidence type="ECO:0000256" key="1">
    <source>
        <dbReference type="ARBA" id="ARBA00023125"/>
    </source>
</evidence>
<keyword evidence="2 3" id="KW-0233">DNA recombination</keyword>
<dbReference type="GO" id="GO:0006260">
    <property type="term" value="P:DNA replication"/>
    <property type="evidence" value="ECO:0007669"/>
    <property type="project" value="UniProtKB-UniRule"/>
</dbReference>
<feature type="short sequence motif" description="Important for interaction with partner proteins" evidence="3">
    <location>
        <begin position="127"/>
        <end position="132"/>
    </location>
</feature>
<evidence type="ECO:0000256" key="4">
    <source>
        <dbReference type="PIRNR" id="PIRNR002070"/>
    </source>
</evidence>
<keyword evidence="3" id="KW-0227">DNA damage</keyword>
<dbReference type="InterPro" id="IPR000424">
    <property type="entry name" value="Primosome_PriB/ssb"/>
</dbReference>